<keyword evidence="3" id="KW-1185">Reference proteome</keyword>
<dbReference type="Gene3D" id="3.40.50.2000">
    <property type="entry name" value="Glycogen Phosphorylase B"/>
    <property type="match status" value="2"/>
</dbReference>
<dbReference type="Proteomes" id="UP001285263">
    <property type="component" value="Unassembled WGS sequence"/>
</dbReference>
<dbReference type="Pfam" id="PF13439">
    <property type="entry name" value="Glyco_transf_4"/>
    <property type="match status" value="1"/>
</dbReference>
<reference evidence="2 3" key="1">
    <citation type="submission" date="2023-11" db="EMBL/GenBank/DDBJ databases">
        <title>Paucibacter sp. nov., isolated from fresh soil in Korea.</title>
        <authorList>
            <person name="Le N.T.T."/>
        </authorList>
    </citation>
    <scope>NUCLEOTIDE SEQUENCE [LARGE SCALE GENOMIC DNA]</scope>
    <source>
        <strain evidence="2 3">R3-3</strain>
    </source>
</reference>
<gene>
    <name evidence="2" type="ORF">SNE35_05030</name>
</gene>
<sequence>MAKYVVMIGTDPRGKGGIASVISAYQQAGLFDQFPIRYLVSHSEDSRLRKLTSALGAGFALFWQLLLRRVAIVHVHSASNASFQRKSRYLSMARSFGVPTIFHLHGGGFAKYATTHQGDRTGLRIREVLTRSSVVVALSESWADVARSLGACGRVEVIANPVSVTAVPAIDSVDPHRVLYLGRVSRAKGTFDLLDAVAQLRRAGTPAQLAVGGDGDLDALRASAGALGVAQAVEICGWLGPDEKRDQLARAGIFALPSYDEGLPMAMLEAMAESKALVVTPVGGIPEAVEQGVHALLVQPGDVDSLAMALGRLMGDGDLRRRLGVQARARVLERYAADQVIGKLGVLYESLGVRRRAGRL</sequence>
<evidence type="ECO:0000313" key="3">
    <source>
        <dbReference type="Proteomes" id="UP001285263"/>
    </source>
</evidence>
<evidence type="ECO:0000259" key="1">
    <source>
        <dbReference type="Pfam" id="PF13439"/>
    </source>
</evidence>
<keyword evidence="2" id="KW-0808">Transferase</keyword>
<dbReference type="Pfam" id="PF13692">
    <property type="entry name" value="Glyco_trans_1_4"/>
    <property type="match status" value="1"/>
</dbReference>
<dbReference type="RefSeq" id="WP_320421769.1">
    <property type="nucleotide sequence ID" value="NZ_JAXCLA010000002.1"/>
</dbReference>
<proteinExistence type="predicted"/>
<dbReference type="PANTHER" id="PTHR12526:SF631">
    <property type="entry name" value="BLL6306 PROTEIN"/>
    <property type="match status" value="1"/>
</dbReference>
<organism evidence="2 3">
    <name type="scientific">Roseateles agri</name>
    <dbReference type="NCBI Taxonomy" id="3098619"/>
    <lineage>
        <taxon>Bacteria</taxon>
        <taxon>Pseudomonadati</taxon>
        <taxon>Pseudomonadota</taxon>
        <taxon>Betaproteobacteria</taxon>
        <taxon>Burkholderiales</taxon>
        <taxon>Sphaerotilaceae</taxon>
        <taxon>Roseateles</taxon>
    </lineage>
</organism>
<dbReference type="PANTHER" id="PTHR12526">
    <property type="entry name" value="GLYCOSYLTRANSFERASE"/>
    <property type="match status" value="1"/>
</dbReference>
<protein>
    <submittedName>
        <fullName evidence="2">Glycosyltransferase family 4 protein</fullName>
        <ecNumber evidence="2">2.4.-.-</ecNumber>
    </submittedName>
</protein>
<dbReference type="GO" id="GO:0016757">
    <property type="term" value="F:glycosyltransferase activity"/>
    <property type="evidence" value="ECO:0007669"/>
    <property type="project" value="UniProtKB-KW"/>
</dbReference>
<keyword evidence="2" id="KW-0328">Glycosyltransferase</keyword>
<comment type="caution">
    <text evidence="2">The sequence shown here is derived from an EMBL/GenBank/DDBJ whole genome shotgun (WGS) entry which is preliminary data.</text>
</comment>
<name>A0ABU5DC38_9BURK</name>
<dbReference type="SUPFAM" id="SSF53756">
    <property type="entry name" value="UDP-Glycosyltransferase/glycogen phosphorylase"/>
    <property type="match status" value="1"/>
</dbReference>
<accession>A0ABU5DC38</accession>
<dbReference type="EC" id="2.4.-.-" evidence="2"/>
<evidence type="ECO:0000313" key="2">
    <source>
        <dbReference type="EMBL" id="MDY0743854.1"/>
    </source>
</evidence>
<dbReference type="CDD" id="cd03801">
    <property type="entry name" value="GT4_PimA-like"/>
    <property type="match status" value="1"/>
</dbReference>
<feature type="domain" description="Glycosyltransferase subfamily 4-like N-terminal" evidence="1">
    <location>
        <begin position="59"/>
        <end position="164"/>
    </location>
</feature>
<dbReference type="InterPro" id="IPR028098">
    <property type="entry name" value="Glyco_trans_4-like_N"/>
</dbReference>
<dbReference type="EMBL" id="JAXCLA010000002">
    <property type="protein sequence ID" value="MDY0743854.1"/>
    <property type="molecule type" value="Genomic_DNA"/>
</dbReference>